<organism evidence="2 3">
    <name type="scientific">Heligmosomoides polygyrus</name>
    <name type="common">Parasitic roundworm</name>
    <dbReference type="NCBI Taxonomy" id="6339"/>
    <lineage>
        <taxon>Eukaryota</taxon>
        <taxon>Metazoa</taxon>
        <taxon>Ecdysozoa</taxon>
        <taxon>Nematoda</taxon>
        <taxon>Chromadorea</taxon>
        <taxon>Rhabditida</taxon>
        <taxon>Rhabditina</taxon>
        <taxon>Rhabditomorpha</taxon>
        <taxon>Strongyloidea</taxon>
        <taxon>Heligmosomidae</taxon>
        <taxon>Heligmosomoides</taxon>
    </lineage>
</organism>
<dbReference type="WBParaSite" id="HPBE_0001609501-mRNA-1">
    <property type="protein sequence ID" value="HPBE_0001609501-mRNA-1"/>
    <property type="gene ID" value="HPBE_0001609501"/>
</dbReference>
<dbReference type="Proteomes" id="UP000050761">
    <property type="component" value="Unassembled WGS sequence"/>
</dbReference>
<protein>
    <submittedName>
        <fullName evidence="1 3">Uncharacterized protein</fullName>
    </submittedName>
</protein>
<name>A0A183G3T2_HELPZ</name>
<reference evidence="1 2" key="1">
    <citation type="submission" date="2018-11" db="EMBL/GenBank/DDBJ databases">
        <authorList>
            <consortium name="Pathogen Informatics"/>
        </authorList>
    </citation>
    <scope>NUCLEOTIDE SEQUENCE [LARGE SCALE GENOMIC DNA]</scope>
</reference>
<dbReference type="EMBL" id="UZAH01029219">
    <property type="protein sequence ID" value="VDP04921.1"/>
    <property type="molecule type" value="Genomic_DNA"/>
</dbReference>
<gene>
    <name evidence="1" type="ORF">HPBE_LOCUS16094</name>
</gene>
<sequence length="157" mass="16007">MNAGILVFPMTQYSLEEDSKMPDYIAPSRDSGLNVRVIRKRPEKGIAWVQRGTVYSVQMQYFVILALVASSSAFMFGGGGCGCAPPPPPPCGCGLQLPQIQLPQISLPQPCGGGCAPPPAPCGGGCGGGAPPPVYAAPPPPVYAAPPPPAGYAVSGK</sequence>
<accession>A0A183G3T2</accession>
<evidence type="ECO:0000313" key="3">
    <source>
        <dbReference type="WBParaSite" id="HPBE_0001609501-mRNA-1"/>
    </source>
</evidence>
<evidence type="ECO:0000313" key="2">
    <source>
        <dbReference type="Proteomes" id="UP000050761"/>
    </source>
</evidence>
<proteinExistence type="predicted"/>
<keyword evidence="2" id="KW-1185">Reference proteome</keyword>
<evidence type="ECO:0000313" key="1">
    <source>
        <dbReference type="EMBL" id="VDP04921.1"/>
    </source>
</evidence>
<dbReference type="AlphaFoldDB" id="A0A183G3T2"/>
<accession>A0A3P8A0D6</accession>
<reference evidence="3" key="2">
    <citation type="submission" date="2019-09" db="UniProtKB">
        <authorList>
            <consortium name="WormBaseParasite"/>
        </authorList>
    </citation>
    <scope>IDENTIFICATION</scope>
</reference>